<keyword evidence="5" id="KW-1185">Reference proteome</keyword>
<dbReference type="Gene3D" id="3.30.160.60">
    <property type="entry name" value="Classic Zinc Finger"/>
    <property type="match status" value="1"/>
</dbReference>
<dbReference type="Proteomes" id="UP000290288">
    <property type="component" value="Unassembled WGS sequence"/>
</dbReference>
<dbReference type="InterPro" id="IPR041078">
    <property type="entry name" value="Plavaka"/>
</dbReference>
<dbReference type="OrthoDB" id="3199698at2759"/>
<feature type="compositionally biased region" description="Low complexity" evidence="2">
    <location>
        <begin position="105"/>
        <end position="117"/>
    </location>
</feature>
<proteinExistence type="predicted"/>
<keyword evidence="1" id="KW-0863">Zinc-finger</keyword>
<name>A0A4V1Q2T3_9AGAR</name>
<accession>A0A4V1Q2T3</accession>
<evidence type="ECO:0000256" key="1">
    <source>
        <dbReference type="PROSITE-ProRule" id="PRU00042"/>
    </source>
</evidence>
<dbReference type="AlphaFoldDB" id="A0A4V1Q2T3"/>
<evidence type="ECO:0000313" key="5">
    <source>
        <dbReference type="Proteomes" id="UP000290288"/>
    </source>
</evidence>
<keyword evidence="1" id="KW-0479">Metal-binding</keyword>
<sequence length="1001" mass="113870">MSSSQRNFKAKPYRCFECSKRFSRPNALTQHTDRVHVVPLALRRLQAEDNAKANQPPEVARGTPSSTNSPPAPALETSPSRSPIITPPRTPDNQHQRQSPGQRNRPSPRSPIFSPRRTAAQDQAFKPATRIEYHPLLDGSPCDAEGYDYHGLPPRVSGQDEEDSSAACYPFSTPTEFEFADFIYLKTEMSASNIDELSQLLAELYPDKEPTFADHRELYALIDSIPEGSIAWDSFSITYDGEKPTDTPIPPWVTQSFEVWFRDPLKVLENQIANPDFNGKIDYAPKRVFRNGKRQYGDLKSGNWAWRQADILGKNEDNHGAMFASVVLGSDKTTVSVATGQNDFYPLYASLGNVHNSVRRSHQNAVALVGFLAIPKTGQDYADDPKFRKFRRQLFHTSLKHILSSLEPYMETPRVTKCSDGHFRRVIYGIGPYIADYPEQALLACIVQGWCPKCTAPADNLDDAALHHKHVYRSHQHTDDVCTPFSLREVWDDWGIVGDIIPFTAYFPRADIHELISPDLLHQLIKGTFKDHLLDWIVQYINDNHSKADAKRILADIDRRIAVTPPFPGLRRFYEGRGFKQWTGDDSKGLMKVLLPAIAGHVPDKMVETVRIFLEFAYLVRRSVITEDDLRHLDTLIDLFHQSREIFRDVGVREDGFSLPRQHSMVHYRHLIQEFGAPNGLCSSITESKHIKAVKRPYRRSSRNKPLGQMLVTNQRTDKILAMRVKLRQRFQQRATRLPQIPASPSIPPPVPTDPGNEGVDSDAVDEPASMGEIKLAKRAVPRRARNVFDVAHETNQPQLPDRVRQYLYNFMTNGTSQSSQEIDLDVCPDISNLKIHTYPSARAVFFAPSDISGIEGMRAERIRAVEKWQGDRPRYDCVFIGNSDEPGFRGYLIARVFLFFDFKWQQKVHPCALVQWYSTFGDEPCPETGMWLVQPDFIRGGQPSLDVIHLDSIFRAAHLIGYSGKHFIPLQGFDYTQSLDYFKTFYVNKYADHHAHEIAS</sequence>
<comment type="caution">
    <text evidence="4">The sequence shown here is derived from an EMBL/GenBank/DDBJ whole genome shotgun (WGS) entry which is preliminary data.</text>
</comment>
<keyword evidence="1" id="KW-0862">Zinc</keyword>
<dbReference type="EMBL" id="SDEE01000464">
    <property type="protein sequence ID" value="RXW16188.1"/>
    <property type="molecule type" value="Genomic_DNA"/>
</dbReference>
<dbReference type="SMART" id="SM00355">
    <property type="entry name" value="ZnF_C2H2"/>
    <property type="match status" value="1"/>
</dbReference>
<dbReference type="PROSITE" id="PS50157">
    <property type="entry name" value="ZINC_FINGER_C2H2_2"/>
    <property type="match status" value="1"/>
</dbReference>
<evidence type="ECO:0000259" key="3">
    <source>
        <dbReference type="PROSITE" id="PS50157"/>
    </source>
</evidence>
<feature type="region of interest" description="Disordered" evidence="2">
    <location>
        <begin position="48"/>
        <end position="137"/>
    </location>
</feature>
<gene>
    <name evidence="4" type="ORF">EST38_g9665</name>
</gene>
<dbReference type="InterPro" id="IPR013087">
    <property type="entry name" value="Znf_C2H2_type"/>
</dbReference>
<feature type="domain" description="C2H2-type" evidence="3">
    <location>
        <begin position="13"/>
        <end position="36"/>
    </location>
</feature>
<dbReference type="Pfam" id="PF18759">
    <property type="entry name" value="Plavaka"/>
    <property type="match status" value="1"/>
</dbReference>
<reference evidence="4 5" key="1">
    <citation type="submission" date="2019-01" db="EMBL/GenBank/DDBJ databases">
        <title>Draft genome sequence of Psathyrella aberdarensis IHI B618.</title>
        <authorList>
            <person name="Buettner E."/>
            <person name="Kellner H."/>
        </authorList>
    </citation>
    <scope>NUCLEOTIDE SEQUENCE [LARGE SCALE GENOMIC DNA]</scope>
    <source>
        <strain evidence="4 5">IHI B618</strain>
    </source>
</reference>
<dbReference type="STRING" id="2316362.A0A4V1Q2T3"/>
<dbReference type="GO" id="GO:0008270">
    <property type="term" value="F:zinc ion binding"/>
    <property type="evidence" value="ECO:0007669"/>
    <property type="project" value="UniProtKB-KW"/>
</dbReference>
<evidence type="ECO:0000256" key="2">
    <source>
        <dbReference type="SAM" id="MobiDB-lite"/>
    </source>
</evidence>
<protein>
    <recommendedName>
        <fullName evidence="3">C2H2-type domain-containing protein</fullName>
    </recommendedName>
</protein>
<dbReference type="PROSITE" id="PS00028">
    <property type="entry name" value="ZINC_FINGER_C2H2_1"/>
    <property type="match status" value="1"/>
</dbReference>
<organism evidence="4 5">
    <name type="scientific">Candolleomyces aberdarensis</name>
    <dbReference type="NCBI Taxonomy" id="2316362"/>
    <lineage>
        <taxon>Eukaryota</taxon>
        <taxon>Fungi</taxon>
        <taxon>Dikarya</taxon>
        <taxon>Basidiomycota</taxon>
        <taxon>Agaricomycotina</taxon>
        <taxon>Agaricomycetes</taxon>
        <taxon>Agaricomycetidae</taxon>
        <taxon>Agaricales</taxon>
        <taxon>Agaricineae</taxon>
        <taxon>Psathyrellaceae</taxon>
        <taxon>Candolleomyces</taxon>
    </lineage>
</organism>
<feature type="region of interest" description="Disordered" evidence="2">
    <location>
        <begin position="739"/>
        <end position="765"/>
    </location>
</feature>
<evidence type="ECO:0000313" key="4">
    <source>
        <dbReference type="EMBL" id="RXW16188.1"/>
    </source>
</evidence>